<dbReference type="Proteomes" id="UP001163687">
    <property type="component" value="Chromosome"/>
</dbReference>
<dbReference type="PANTHER" id="PTHR43639">
    <property type="entry name" value="OXIDOREDUCTASE, SHORT-CHAIN DEHYDROGENASE/REDUCTASE FAMILY (AFU_ORTHOLOGUE AFUA_5G02870)"/>
    <property type="match status" value="1"/>
</dbReference>
<dbReference type="PRINTS" id="PR00081">
    <property type="entry name" value="GDHRDH"/>
</dbReference>
<dbReference type="AlphaFoldDB" id="A0AA35CKH9"/>
<dbReference type="Gene3D" id="3.40.50.720">
    <property type="entry name" value="NAD(P)-binding Rossmann-like Domain"/>
    <property type="match status" value="1"/>
</dbReference>
<evidence type="ECO:0000313" key="6">
    <source>
        <dbReference type="Proteomes" id="UP001163687"/>
    </source>
</evidence>
<dbReference type="GO" id="GO:0008206">
    <property type="term" value="P:bile acid metabolic process"/>
    <property type="evidence" value="ECO:0007669"/>
    <property type="project" value="UniProtKB-ARBA"/>
</dbReference>
<organism evidence="5 6">
    <name type="scientific">Caldinitratiruptor microaerophilus</name>
    <dbReference type="NCBI Taxonomy" id="671077"/>
    <lineage>
        <taxon>Bacteria</taxon>
        <taxon>Bacillati</taxon>
        <taxon>Bacillota</taxon>
        <taxon>Clostridia</taxon>
        <taxon>Eubacteriales</taxon>
        <taxon>Symbiobacteriaceae</taxon>
        <taxon>Caldinitratiruptor</taxon>
    </lineage>
</organism>
<evidence type="ECO:0000256" key="2">
    <source>
        <dbReference type="ARBA" id="ARBA00023002"/>
    </source>
</evidence>
<reference evidence="5" key="1">
    <citation type="submission" date="2022-03" db="EMBL/GenBank/DDBJ databases">
        <title>Complete genome sequence of Caldinitratiruptor microaerophilus.</title>
        <authorList>
            <person name="Mukaiyama R."/>
            <person name="Nishiyama T."/>
            <person name="Ueda K."/>
        </authorList>
    </citation>
    <scope>NUCLEOTIDE SEQUENCE</scope>
    <source>
        <strain evidence="5">JCM 16183</strain>
    </source>
</reference>
<dbReference type="PANTHER" id="PTHR43639:SF1">
    <property type="entry name" value="SHORT-CHAIN DEHYDROGENASE_REDUCTASE FAMILY PROTEIN"/>
    <property type="match status" value="1"/>
</dbReference>
<comment type="similarity">
    <text evidence="1 3">Belongs to the short-chain dehydrogenases/reductases (SDR) family.</text>
</comment>
<dbReference type="SUPFAM" id="SSF51735">
    <property type="entry name" value="NAD(P)-binding Rossmann-fold domains"/>
    <property type="match status" value="1"/>
</dbReference>
<dbReference type="InterPro" id="IPR020904">
    <property type="entry name" value="Sc_DH/Rdtase_CS"/>
</dbReference>
<accession>A0AA35CKH9</accession>
<dbReference type="FunFam" id="3.40.50.720:FF:000084">
    <property type="entry name" value="Short-chain dehydrogenase reductase"/>
    <property type="match status" value="1"/>
</dbReference>
<evidence type="ECO:0000256" key="3">
    <source>
        <dbReference type="RuleBase" id="RU000363"/>
    </source>
</evidence>
<dbReference type="PROSITE" id="PS00061">
    <property type="entry name" value="ADH_SHORT"/>
    <property type="match status" value="1"/>
</dbReference>
<dbReference type="InterPro" id="IPR036291">
    <property type="entry name" value="NAD(P)-bd_dom_sf"/>
</dbReference>
<gene>
    <name evidence="5" type="ORF">caldi_12790</name>
</gene>
<dbReference type="SMART" id="SM00822">
    <property type="entry name" value="PKS_KR"/>
    <property type="match status" value="1"/>
</dbReference>
<evidence type="ECO:0000313" key="5">
    <source>
        <dbReference type="EMBL" id="BDG60189.1"/>
    </source>
</evidence>
<dbReference type="RefSeq" id="WP_264844252.1">
    <property type="nucleotide sequence ID" value="NZ_AP025628.1"/>
</dbReference>
<keyword evidence="6" id="KW-1185">Reference proteome</keyword>
<protein>
    <submittedName>
        <fullName evidence="5">3-ketoacyl-ACP reductase</fullName>
    </submittedName>
</protein>
<dbReference type="InterPro" id="IPR002347">
    <property type="entry name" value="SDR_fam"/>
</dbReference>
<evidence type="ECO:0000259" key="4">
    <source>
        <dbReference type="SMART" id="SM00822"/>
    </source>
</evidence>
<feature type="domain" description="Ketoreductase" evidence="4">
    <location>
        <begin position="6"/>
        <end position="192"/>
    </location>
</feature>
<sequence length="248" mass="25989">MELKGKVAIVTGGGTGLGRAISLLLARHGVNLAVNYSRSEADAVATAQEAAALGVRAIPVRADMAVQHDIYAMAETVEREFGRIDILIANAATTVFVPMSDLDGVDPETWDRIMNVNVKGPWLCARAVAPAMRRAGGGRIVTISSIAGLNPAGSSMPYCVSKAALIHLTRCLAAALAPDVLVNSVAPGLLETRWTAGHSEAARARFIQSALLRRVATLEDVADQVLTLVRTDSITGQTVVVDGGTVLR</sequence>
<name>A0AA35CKH9_9FIRM</name>
<dbReference type="PRINTS" id="PR00080">
    <property type="entry name" value="SDRFAMILY"/>
</dbReference>
<dbReference type="EMBL" id="AP025628">
    <property type="protein sequence ID" value="BDG60189.1"/>
    <property type="molecule type" value="Genomic_DNA"/>
</dbReference>
<evidence type="ECO:0000256" key="1">
    <source>
        <dbReference type="ARBA" id="ARBA00006484"/>
    </source>
</evidence>
<dbReference type="GO" id="GO:0016491">
    <property type="term" value="F:oxidoreductase activity"/>
    <property type="evidence" value="ECO:0007669"/>
    <property type="project" value="UniProtKB-KW"/>
</dbReference>
<dbReference type="CDD" id="cd05233">
    <property type="entry name" value="SDR_c"/>
    <property type="match status" value="1"/>
</dbReference>
<dbReference type="Pfam" id="PF00106">
    <property type="entry name" value="adh_short"/>
    <property type="match status" value="1"/>
</dbReference>
<dbReference type="InterPro" id="IPR057326">
    <property type="entry name" value="KR_dom"/>
</dbReference>
<dbReference type="KEGG" id="cmic:caldi_12790"/>
<keyword evidence="2" id="KW-0560">Oxidoreductase</keyword>
<proteinExistence type="inferred from homology"/>